<evidence type="ECO:0000313" key="2">
    <source>
        <dbReference type="EMBL" id="MTD94101.1"/>
    </source>
</evidence>
<feature type="compositionally biased region" description="Low complexity" evidence="1">
    <location>
        <begin position="13"/>
        <end position="34"/>
    </location>
</feature>
<feature type="region of interest" description="Disordered" evidence="1">
    <location>
        <begin position="1"/>
        <end position="72"/>
    </location>
</feature>
<evidence type="ECO:0000313" key="3">
    <source>
        <dbReference type="Proteomes" id="UP000440694"/>
    </source>
</evidence>
<dbReference type="EMBL" id="WMBQ01000001">
    <property type="protein sequence ID" value="MTD94101.1"/>
    <property type="molecule type" value="Genomic_DNA"/>
</dbReference>
<comment type="caution">
    <text evidence="2">The sequence shown here is derived from an EMBL/GenBank/DDBJ whole genome shotgun (WGS) entry which is preliminary data.</text>
</comment>
<evidence type="ECO:0000256" key="1">
    <source>
        <dbReference type="SAM" id="MobiDB-lite"/>
    </source>
</evidence>
<name>A0A6I3KN33_9HYPH</name>
<accession>A0A6I3KN33</accession>
<protein>
    <submittedName>
        <fullName evidence="2">Uncharacterized protein</fullName>
    </submittedName>
</protein>
<dbReference type="AlphaFoldDB" id="A0A6I3KN33"/>
<sequence length="284" mass="26584">MEQNTHPGAYRFSGSPSDSSSSSDAPSNASPDDGTTGSSSNTPPPIASNDTSSADGIGSVEGSNGGVGINAGDTDGDGDGLINANTNVGGLLGGTLDGVQVDAVNSGSLLDAHAPGLLDATVGDGSVAGVVDGVTGDGLGGIVSGLTGATDGFQGVQIDALDGTNIAEVNAPGVADATVGGAELGNLLDGGGSLLGELTDGIGSGSSGIEVDALNGDNLAEAHAPGVADATVGGAELGNILGGAELGGLLGGADLPLDLGGLTGDLNIDVAGLDIGQALDNVTT</sequence>
<dbReference type="Proteomes" id="UP000440694">
    <property type="component" value="Unassembled WGS sequence"/>
</dbReference>
<dbReference type="RefSeq" id="WP_154738572.1">
    <property type="nucleotide sequence ID" value="NZ_WMBQ01000001.1"/>
</dbReference>
<proteinExistence type="predicted"/>
<keyword evidence="3" id="KW-1185">Reference proteome</keyword>
<reference evidence="2 3" key="1">
    <citation type="submission" date="2019-11" db="EMBL/GenBank/DDBJ databases">
        <title>Identification of a novel strain.</title>
        <authorList>
            <person name="Xu Q."/>
            <person name="Wang G."/>
        </authorList>
    </citation>
    <scope>NUCLEOTIDE SEQUENCE [LARGE SCALE GENOMIC DNA]</scope>
    <source>
        <strain evidence="3">xq</strain>
    </source>
</reference>
<gene>
    <name evidence="2" type="ORF">GIW81_07085</name>
</gene>
<organism evidence="2 3">
    <name type="scientific">Hyphomicrobium album</name>
    <dbReference type="NCBI Taxonomy" id="2665159"/>
    <lineage>
        <taxon>Bacteria</taxon>
        <taxon>Pseudomonadati</taxon>
        <taxon>Pseudomonadota</taxon>
        <taxon>Alphaproteobacteria</taxon>
        <taxon>Hyphomicrobiales</taxon>
        <taxon>Hyphomicrobiaceae</taxon>
        <taxon>Hyphomicrobium</taxon>
    </lineage>
</organism>